<proteinExistence type="predicted"/>
<feature type="region of interest" description="Disordered" evidence="8">
    <location>
        <begin position="47"/>
        <end position="88"/>
    </location>
</feature>
<evidence type="ECO:0000313" key="12">
    <source>
        <dbReference type="Proteomes" id="UP000243686"/>
    </source>
</evidence>
<protein>
    <submittedName>
        <fullName evidence="11">Longevity-assurance protein</fullName>
    </submittedName>
</protein>
<name>A0A1S8X8M0_OPIVI</name>
<dbReference type="GO" id="GO:0046513">
    <property type="term" value="P:ceramide biosynthetic process"/>
    <property type="evidence" value="ECO:0007669"/>
    <property type="project" value="InterPro"/>
</dbReference>
<gene>
    <name evidence="11" type="ORF">X801_01074</name>
</gene>
<dbReference type="EMBL" id="KV891626">
    <property type="protein sequence ID" value="OON23022.1"/>
    <property type="molecule type" value="Genomic_DNA"/>
</dbReference>
<dbReference type="UniPathway" id="UPA00222"/>
<dbReference type="PANTHER" id="PTHR12560:SF58">
    <property type="entry name" value="CERAMIDE SYNTHASE 1"/>
    <property type="match status" value="1"/>
</dbReference>
<evidence type="ECO:0000256" key="2">
    <source>
        <dbReference type="ARBA" id="ARBA00004760"/>
    </source>
</evidence>
<sequence>MGLLVTYLSSPSNSLAIFPFSVDLAITGSFKPDYANQQTMRRHIRVSKPKRKYFSSRKPQRSAPKRSSHASRKTRTHKTATLLRHTPACTNPSPAGLISVHRLIDSTALAGQELLANNGHVAKSVVAHVSSAVQANDQHTPNVRRRSSEQPARSILLSMNGNINPTDHHPFLHSWEYSDDYVTSRSWRSRRNAYLALRLIHSDAVDSYDNQENLSDDCALSSFSFKTGDTTSKLTTRTTKTAHKRPWVRKSEFVPSPTSYGDDTDYAISLELEAQRKLLSSLEPCVLGYRWPTLVIEEGRVNVASKLSPMVDRETMVLWHPPTVISHIVMRSWRCFRISMPGLIFLLLTLLSVILVVLADHHPSVSSEQPAFIFDVETGQWFPISEASLREDPPLLLPPPDPTEFPPAYLESLLRHCDDPTPSFLEFLNKSWIGLSEFGLNWKRYPVHSGVLFRVLGAVRITQLIHICIIAVVLSLIRFALQKYLLDHLTVRLGIPVKTTQRLLESSWKAFWFLVLWLCTFHTLILSGRTDFQYPLRIFKGVRFEVGYFDVPTPPDYYRVYLLQLGFYLHSLWSVLFIDVWRKDSAVLIIHHFMTLLLLQFSLVLRLHRIGALVVFLHDLNDVFLEIAKVNVYLQTRHGKKRPINVILANLFFALFTISWVIMRLYWFPLKVLYATSWGLYITNLGRECRSFLFFNSMLWALFAMHLYWFRFIAIMAVRLILRPSSGDMREDESEDDETASDSGKQQTILADGKHKPGVPSLSQKQHNNSLDASNGSLNSCNGYVKPLKSD</sequence>
<feature type="transmembrane region" description="Helical" evidence="9">
    <location>
        <begin position="585"/>
        <end position="604"/>
    </location>
</feature>
<evidence type="ECO:0000313" key="11">
    <source>
        <dbReference type="EMBL" id="OON23022.1"/>
    </source>
</evidence>
<evidence type="ECO:0000256" key="8">
    <source>
        <dbReference type="SAM" id="MobiDB-lite"/>
    </source>
</evidence>
<feature type="transmembrane region" description="Helical" evidence="9">
    <location>
        <begin position="510"/>
        <end position="528"/>
    </location>
</feature>
<feature type="transmembrane region" description="Helical" evidence="9">
    <location>
        <begin position="558"/>
        <end position="578"/>
    </location>
</feature>
<evidence type="ECO:0000256" key="9">
    <source>
        <dbReference type="SAM" id="Phobius"/>
    </source>
</evidence>
<evidence type="ECO:0000256" key="3">
    <source>
        <dbReference type="ARBA" id="ARBA00004991"/>
    </source>
</evidence>
<keyword evidence="5 9" id="KW-1133">Transmembrane helix</keyword>
<keyword evidence="12" id="KW-1185">Reference proteome</keyword>
<comment type="subcellular location">
    <subcellularLocation>
        <location evidence="1">Membrane</location>
        <topology evidence="1">Multi-pass membrane protein</topology>
    </subcellularLocation>
</comment>
<evidence type="ECO:0000256" key="7">
    <source>
        <dbReference type="PROSITE-ProRule" id="PRU00205"/>
    </source>
</evidence>
<feature type="region of interest" description="Disordered" evidence="8">
    <location>
        <begin position="729"/>
        <end position="791"/>
    </location>
</feature>
<feature type="compositionally biased region" description="Polar residues" evidence="8">
    <location>
        <begin position="761"/>
        <end position="782"/>
    </location>
</feature>
<dbReference type="PROSITE" id="PS50922">
    <property type="entry name" value="TLC"/>
    <property type="match status" value="1"/>
</dbReference>
<feature type="transmembrane region" description="Helical" evidence="9">
    <location>
        <begin position="338"/>
        <end position="359"/>
    </location>
</feature>
<keyword evidence="6 7" id="KW-0472">Membrane</keyword>
<organism evidence="11 12">
    <name type="scientific">Opisthorchis viverrini</name>
    <name type="common">Southeast Asian liver fluke</name>
    <dbReference type="NCBI Taxonomy" id="6198"/>
    <lineage>
        <taxon>Eukaryota</taxon>
        <taxon>Metazoa</taxon>
        <taxon>Spiralia</taxon>
        <taxon>Lophotrochozoa</taxon>
        <taxon>Platyhelminthes</taxon>
        <taxon>Trematoda</taxon>
        <taxon>Digenea</taxon>
        <taxon>Opisthorchiida</taxon>
        <taxon>Opisthorchiata</taxon>
        <taxon>Opisthorchiidae</taxon>
        <taxon>Opisthorchis</taxon>
    </lineage>
</organism>
<feature type="transmembrane region" description="Helical" evidence="9">
    <location>
        <begin position="700"/>
        <end position="722"/>
    </location>
</feature>
<dbReference type="Proteomes" id="UP000243686">
    <property type="component" value="Unassembled WGS sequence"/>
</dbReference>
<reference evidence="11 12" key="1">
    <citation type="submission" date="2015-03" db="EMBL/GenBank/DDBJ databases">
        <title>Draft genome of the nematode, Opisthorchis viverrini.</title>
        <authorList>
            <person name="Mitreva M."/>
        </authorList>
    </citation>
    <scope>NUCLEOTIDE SEQUENCE [LARGE SCALE GENOMIC DNA]</scope>
    <source>
        <strain evidence="11">Khon Kaen</strain>
    </source>
</reference>
<feature type="compositionally biased region" description="Basic residues" evidence="8">
    <location>
        <begin position="47"/>
        <end position="78"/>
    </location>
</feature>
<evidence type="ECO:0000256" key="5">
    <source>
        <dbReference type="ARBA" id="ARBA00022989"/>
    </source>
</evidence>
<feature type="transmembrane region" description="Helical" evidence="9">
    <location>
        <begin position="646"/>
        <end position="667"/>
    </location>
</feature>
<dbReference type="GO" id="GO:0050291">
    <property type="term" value="F:sphingosine N-acyltransferase activity"/>
    <property type="evidence" value="ECO:0007669"/>
    <property type="project" value="InterPro"/>
</dbReference>
<dbReference type="PANTHER" id="PTHR12560">
    <property type="entry name" value="LONGEVITY ASSURANCE FACTOR 1 LAG1"/>
    <property type="match status" value="1"/>
</dbReference>
<accession>A0A1S8X8M0</accession>
<evidence type="ECO:0000259" key="10">
    <source>
        <dbReference type="PROSITE" id="PS50922"/>
    </source>
</evidence>
<feature type="domain" description="TLC" evidence="10">
    <location>
        <begin position="508"/>
        <end position="722"/>
    </location>
</feature>
<evidence type="ECO:0000256" key="6">
    <source>
        <dbReference type="ARBA" id="ARBA00023136"/>
    </source>
</evidence>
<evidence type="ECO:0000256" key="1">
    <source>
        <dbReference type="ARBA" id="ARBA00004141"/>
    </source>
</evidence>
<feature type="transmembrane region" description="Helical" evidence="9">
    <location>
        <begin position="451"/>
        <end position="477"/>
    </location>
</feature>
<dbReference type="Pfam" id="PF03798">
    <property type="entry name" value="TRAM_LAG1_CLN8"/>
    <property type="match status" value="1"/>
</dbReference>
<dbReference type="InterPro" id="IPR006634">
    <property type="entry name" value="TLC-dom"/>
</dbReference>
<dbReference type="GO" id="GO:0016020">
    <property type="term" value="C:membrane"/>
    <property type="evidence" value="ECO:0007669"/>
    <property type="project" value="UniProtKB-SubCell"/>
</dbReference>
<evidence type="ECO:0000256" key="4">
    <source>
        <dbReference type="ARBA" id="ARBA00022692"/>
    </source>
</evidence>
<dbReference type="SMART" id="SM00724">
    <property type="entry name" value="TLC"/>
    <property type="match status" value="1"/>
</dbReference>
<keyword evidence="4 7" id="KW-0812">Transmembrane</keyword>
<feature type="compositionally biased region" description="Acidic residues" evidence="8">
    <location>
        <begin position="730"/>
        <end position="740"/>
    </location>
</feature>
<dbReference type="InterPro" id="IPR016439">
    <property type="entry name" value="Lag1/Lac1-like"/>
</dbReference>
<comment type="pathway">
    <text evidence="2">Lipid metabolism; sphingolipid metabolism.</text>
</comment>
<comment type="pathway">
    <text evidence="3">Sphingolipid metabolism.</text>
</comment>
<dbReference type="AlphaFoldDB" id="A0A1S8X8M0"/>